<protein>
    <submittedName>
        <fullName evidence="1">Uncharacterized protein</fullName>
    </submittedName>
</protein>
<dbReference type="Proteomes" id="UP000275408">
    <property type="component" value="Unassembled WGS sequence"/>
</dbReference>
<dbReference type="AlphaFoldDB" id="A0A3M6UEN6"/>
<reference evidence="1 2" key="1">
    <citation type="journal article" date="2018" name="Sci. Rep.">
        <title>Comparative analysis of the Pocillopora damicornis genome highlights role of immune system in coral evolution.</title>
        <authorList>
            <person name="Cunning R."/>
            <person name="Bay R.A."/>
            <person name="Gillette P."/>
            <person name="Baker A.C."/>
            <person name="Traylor-Knowles N."/>
        </authorList>
    </citation>
    <scope>NUCLEOTIDE SEQUENCE [LARGE SCALE GENOMIC DNA]</scope>
    <source>
        <strain evidence="1">RSMAS</strain>
        <tissue evidence="1">Whole animal</tissue>
    </source>
</reference>
<organism evidence="1 2">
    <name type="scientific">Pocillopora damicornis</name>
    <name type="common">Cauliflower coral</name>
    <name type="synonym">Millepora damicornis</name>
    <dbReference type="NCBI Taxonomy" id="46731"/>
    <lineage>
        <taxon>Eukaryota</taxon>
        <taxon>Metazoa</taxon>
        <taxon>Cnidaria</taxon>
        <taxon>Anthozoa</taxon>
        <taxon>Hexacorallia</taxon>
        <taxon>Scleractinia</taxon>
        <taxon>Astrocoeniina</taxon>
        <taxon>Pocilloporidae</taxon>
        <taxon>Pocillopora</taxon>
    </lineage>
</organism>
<gene>
    <name evidence="1" type="ORF">pdam_00003757</name>
</gene>
<keyword evidence="2" id="KW-1185">Reference proteome</keyword>
<comment type="caution">
    <text evidence="1">The sequence shown here is derived from an EMBL/GenBank/DDBJ whole genome shotgun (WGS) entry which is preliminary data.</text>
</comment>
<accession>A0A3M6UEN6</accession>
<name>A0A3M6UEN6_POCDA</name>
<proteinExistence type="predicted"/>
<sequence>MVSGFVSEKPNAVHNAKDHLTAAVVGVQILRGLSHFEMTLTSDLEAVGINGRLRHTITLEEIKSIASALLKRKEAHSAKGPDARVPIGVVPHLGRVLFEMTRTAEVVAVNMLGRLNLELQLLQRNQFVESALKKQKEALSVRVPAKAAVDGAQTRFPHGHCRFEMTPIIVEEAALILGIWTALQNVMLRFVRETLHAPEKKTS</sequence>
<evidence type="ECO:0000313" key="1">
    <source>
        <dbReference type="EMBL" id="RMX52029.1"/>
    </source>
</evidence>
<dbReference type="EMBL" id="RCHS01001704">
    <property type="protein sequence ID" value="RMX52029.1"/>
    <property type="molecule type" value="Genomic_DNA"/>
</dbReference>
<evidence type="ECO:0000313" key="2">
    <source>
        <dbReference type="Proteomes" id="UP000275408"/>
    </source>
</evidence>